<feature type="domain" description="EAL" evidence="2">
    <location>
        <begin position="134"/>
        <end position="381"/>
    </location>
</feature>
<dbReference type="PROSITE" id="PS50883">
    <property type="entry name" value="EAL"/>
    <property type="match status" value="1"/>
</dbReference>
<gene>
    <name evidence="3" type="primary">cph2_28</name>
    <name evidence="3" type="ORF">GALL_164890</name>
</gene>
<dbReference type="InterPro" id="IPR001633">
    <property type="entry name" value="EAL_dom"/>
</dbReference>
<accession>A0A1J5RZP5</accession>
<dbReference type="CDD" id="cd00038">
    <property type="entry name" value="CAP_ED"/>
    <property type="match status" value="1"/>
</dbReference>
<dbReference type="InterPro" id="IPR014710">
    <property type="entry name" value="RmlC-like_jellyroll"/>
</dbReference>
<name>A0A1J5RZP5_9ZZZZ</name>
<evidence type="ECO:0000313" key="3">
    <source>
        <dbReference type="EMBL" id="OIR01399.1"/>
    </source>
</evidence>
<dbReference type="PANTHER" id="PTHR33121:SF70">
    <property type="entry name" value="SIGNALING PROTEIN YKOW"/>
    <property type="match status" value="1"/>
</dbReference>
<dbReference type="EMBL" id="MLJW01000084">
    <property type="protein sequence ID" value="OIR01399.1"/>
    <property type="molecule type" value="Genomic_DNA"/>
</dbReference>
<dbReference type="InterPro" id="IPR035919">
    <property type="entry name" value="EAL_sf"/>
</dbReference>
<dbReference type="SMART" id="SM00100">
    <property type="entry name" value="cNMP"/>
    <property type="match status" value="1"/>
</dbReference>
<dbReference type="SMART" id="SM00052">
    <property type="entry name" value="EAL"/>
    <property type="match status" value="1"/>
</dbReference>
<dbReference type="InterPro" id="IPR018488">
    <property type="entry name" value="cNMP-bd_CS"/>
</dbReference>
<comment type="caution">
    <text evidence="3">The sequence shown here is derived from an EMBL/GenBank/DDBJ whole genome shotgun (WGS) entry which is preliminary data.</text>
</comment>
<dbReference type="Gene3D" id="2.60.120.10">
    <property type="entry name" value="Jelly Rolls"/>
    <property type="match status" value="1"/>
</dbReference>
<dbReference type="PRINTS" id="PR00103">
    <property type="entry name" value="CAMPKINASE"/>
</dbReference>
<dbReference type="SUPFAM" id="SSF51206">
    <property type="entry name" value="cAMP-binding domain-like"/>
    <property type="match status" value="1"/>
</dbReference>
<dbReference type="GO" id="GO:0071111">
    <property type="term" value="F:cyclic-guanylate-specific phosphodiesterase activity"/>
    <property type="evidence" value="ECO:0007669"/>
    <property type="project" value="InterPro"/>
</dbReference>
<protein>
    <submittedName>
        <fullName evidence="3">Phytochrome-like protein cph2</fullName>
    </submittedName>
</protein>
<proteinExistence type="predicted"/>
<dbReference type="PROSITE" id="PS50042">
    <property type="entry name" value="CNMP_BINDING_3"/>
    <property type="match status" value="1"/>
</dbReference>
<dbReference type="SUPFAM" id="SSF141868">
    <property type="entry name" value="EAL domain-like"/>
    <property type="match status" value="1"/>
</dbReference>
<dbReference type="InterPro" id="IPR000595">
    <property type="entry name" value="cNMP-bd_dom"/>
</dbReference>
<dbReference type="Gene3D" id="3.20.20.450">
    <property type="entry name" value="EAL domain"/>
    <property type="match status" value="1"/>
</dbReference>
<sequence>MLKNLHREIYPSGEIIFKEGDSGDSAYIIEEGCVEVSVSSTQRSRINKGELFGEIALIDQQPRTATVRAVEHTVLIPIPRKLVKELLEKTDPVVRHLLMTILERYRSTRNQPIFDPSRSTVFKRDTTRGVATQQLRLAHDIAEALREEQFEMFYQPICDLSSGRMAGFEALIRWHHPVDGLISPMDFLWVAEQTGQIREIGLWTLEQACLDWPTLRQRLNHHTPFVSVNLSPSQLTGDGFVDEVKAIVGKHRMPAPELKLELTETVIINNPELALQLLGKLTESGSTLALDDFGTGHSGLDALHRYPIGTMKIDRAFVSQMLSSPHSAKIVQSSIELAHSLKMDVVAEGIENEDERLALLELGCDYGQGWLFGKPASLRRI</sequence>
<reference evidence="3" key="1">
    <citation type="submission" date="2016-10" db="EMBL/GenBank/DDBJ databases">
        <title>Sequence of Gallionella enrichment culture.</title>
        <authorList>
            <person name="Poehlein A."/>
            <person name="Muehling M."/>
            <person name="Daniel R."/>
        </authorList>
    </citation>
    <scope>NUCLEOTIDE SEQUENCE</scope>
</reference>
<dbReference type="Pfam" id="PF00027">
    <property type="entry name" value="cNMP_binding"/>
    <property type="match status" value="1"/>
</dbReference>
<dbReference type="AlphaFoldDB" id="A0A1J5RZP5"/>
<evidence type="ECO:0000259" key="2">
    <source>
        <dbReference type="PROSITE" id="PS50883"/>
    </source>
</evidence>
<feature type="domain" description="Cyclic nucleotide-binding" evidence="1">
    <location>
        <begin position="1"/>
        <end position="104"/>
    </location>
</feature>
<dbReference type="PROSITE" id="PS00889">
    <property type="entry name" value="CNMP_BINDING_2"/>
    <property type="match status" value="1"/>
</dbReference>
<dbReference type="InterPro" id="IPR018490">
    <property type="entry name" value="cNMP-bd_dom_sf"/>
</dbReference>
<dbReference type="CDD" id="cd01948">
    <property type="entry name" value="EAL"/>
    <property type="match status" value="1"/>
</dbReference>
<organism evidence="3">
    <name type="scientific">mine drainage metagenome</name>
    <dbReference type="NCBI Taxonomy" id="410659"/>
    <lineage>
        <taxon>unclassified sequences</taxon>
        <taxon>metagenomes</taxon>
        <taxon>ecological metagenomes</taxon>
    </lineage>
</organism>
<dbReference type="Pfam" id="PF00563">
    <property type="entry name" value="EAL"/>
    <property type="match status" value="1"/>
</dbReference>
<evidence type="ECO:0000259" key="1">
    <source>
        <dbReference type="PROSITE" id="PS50042"/>
    </source>
</evidence>
<dbReference type="InterPro" id="IPR050706">
    <property type="entry name" value="Cyclic-di-GMP_PDE-like"/>
</dbReference>
<dbReference type="PANTHER" id="PTHR33121">
    <property type="entry name" value="CYCLIC DI-GMP PHOSPHODIESTERASE PDEF"/>
    <property type="match status" value="1"/>
</dbReference>